<dbReference type="Gene3D" id="1.20.1720.10">
    <property type="entry name" value="Multidrug resistance protein D"/>
    <property type="match status" value="1"/>
</dbReference>
<dbReference type="NCBIfam" id="TIGR00711">
    <property type="entry name" value="efflux_EmrB"/>
    <property type="match status" value="1"/>
</dbReference>
<feature type="transmembrane region" description="Helical" evidence="7">
    <location>
        <begin position="250"/>
        <end position="268"/>
    </location>
</feature>
<feature type="transmembrane region" description="Helical" evidence="7">
    <location>
        <begin position="488"/>
        <end position="504"/>
    </location>
</feature>
<evidence type="ECO:0000259" key="8">
    <source>
        <dbReference type="PROSITE" id="PS50850"/>
    </source>
</evidence>
<feature type="transmembrane region" description="Helical" evidence="7">
    <location>
        <begin position="450"/>
        <end position="468"/>
    </location>
</feature>
<accession>A0A239PB05</accession>
<gene>
    <name evidence="9" type="ORF">SAMN05216276_110413</name>
</gene>
<dbReference type="PROSITE" id="PS50850">
    <property type="entry name" value="MFS"/>
    <property type="match status" value="1"/>
</dbReference>
<protein>
    <submittedName>
        <fullName evidence="9">Drug resistance transporter, EmrB/QacA subfamily</fullName>
    </submittedName>
</protein>
<feature type="transmembrane region" description="Helical" evidence="7">
    <location>
        <begin position="188"/>
        <end position="212"/>
    </location>
</feature>
<feature type="transmembrane region" description="Helical" evidence="7">
    <location>
        <begin position="381"/>
        <end position="399"/>
    </location>
</feature>
<dbReference type="PANTHER" id="PTHR42718">
    <property type="entry name" value="MAJOR FACILITATOR SUPERFAMILY MULTIDRUG TRANSPORTER MFSC"/>
    <property type="match status" value="1"/>
</dbReference>
<sequence>MWPLTGTSRLTSHMIERRNSLVSTAACGGSGSHRSRRAAVRPASGRRCPMTAVAAARPTRTGWTLVLASIGTFITALDVVVVSTALPTLRAHLGASLSDLEWTINAYNLAFACLMLTGAALGDRFGRRRMYVLGLGLFTLASAACALSTSVDALIVARIVQGVGAAVVLPLTLTLISDAFPVEKRGAAIGIWGGVTGLGVAAGPIVGGAIIQGISWQWIFWINVPIGVVSLVLSAFLLRESRGPRPQLDLVGLVLAALALLALTWAPVRAPSVGWGSGEVIGALVAGVVLMAGFLVWERRTPYPMLPLAYFKRRAFSTANAVVFFQQISLIGSLFMITQLFQTGLGYDPLGAGLRILVWTAMPMLVAPIAGALSDRIGNKPFMLAGLLLQGGGLAWLAAATEPGVGYGSLVVPLIVAGIGIAMCFPTVANAVVAAVPIEDSGVAAGTNNALREIGGVFGVAILAAVFIANGDYSSPARFVDGFKAAEMVAAAVALVGVIAAILAPSKKAVAASGDSVTPLPEKALAGS</sequence>
<dbReference type="Gene3D" id="1.20.1250.20">
    <property type="entry name" value="MFS general substrate transporter like domains"/>
    <property type="match status" value="1"/>
</dbReference>
<evidence type="ECO:0000256" key="6">
    <source>
        <dbReference type="ARBA" id="ARBA00023136"/>
    </source>
</evidence>
<keyword evidence="6 7" id="KW-0472">Membrane</keyword>
<dbReference type="Pfam" id="PF07690">
    <property type="entry name" value="MFS_1"/>
    <property type="match status" value="1"/>
</dbReference>
<feature type="transmembrane region" description="Helical" evidence="7">
    <location>
        <begin position="353"/>
        <end position="374"/>
    </location>
</feature>
<feature type="transmembrane region" description="Helical" evidence="7">
    <location>
        <begin position="411"/>
        <end position="438"/>
    </location>
</feature>
<evidence type="ECO:0000256" key="1">
    <source>
        <dbReference type="ARBA" id="ARBA00004651"/>
    </source>
</evidence>
<dbReference type="InterPro" id="IPR004638">
    <property type="entry name" value="EmrB-like"/>
</dbReference>
<evidence type="ECO:0000256" key="7">
    <source>
        <dbReference type="SAM" id="Phobius"/>
    </source>
</evidence>
<dbReference type="AlphaFoldDB" id="A0A239PB05"/>
<dbReference type="InterPro" id="IPR020846">
    <property type="entry name" value="MFS_dom"/>
</dbReference>
<feature type="transmembrane region" description="Helical" evidence="7">
    <location>
        <begin position="318"/>
        <end position="341"/>
    </location>
</feature>
<feature type="transmembrane region" description="Helical" evidence="7">
    <location>
        <begin position="155"/>
        <end position="176"/>
    </location>
</feature>
<reference evidence="9 10" key="1">
    <citation type="submission" date="2017-06" db="EMBL/GenBank/DDBJ databases">
        <authorList>
            <person name="Kim H.J."/>
            <person name="Triplett B.A."/>
        </authorList>
    </citation>
    <scope>NUCLEOTIDE SEQUENCE [LARGE SCALE GENOMIC DNA]</scope>
    <source>
        <strain evidence="9 10">CGMCC 4.2132</strain>
    </source>
</reference>
<proteinExistence type="predicted"/>
<feature type="transmembrane region" description="Helical" evidence="7">
    <location>
        <begin position="280"/>
        <end position="297"/>
    </location>
</feature>
<name>A0A239PB05_9ACTN</name>
<dbReference type="PANTHER" id="PTHR42718:SF42">
    <property type="entry name" value="EXPORT PROTEIN"/>
    <property type="match status" value="1"/>
</dbReference>
<keyword evidence="5 7" id="KW-1133">Transmembrane helix</keyword>
<feature type="transmembrane region" description="Helical" evidence="7">
    <location>
        <begin position="106"/>
        <end position="123"/>
    </location>
</feature>
<feature type="transmembrane region" description="Helical" evidence="7">
    <location>
        <begin position="65"/>
        <end position="86"/>
    </location>
</feature>
<keyword evidence="4 7" id="KW-0812">Transmembrane</keyword>
<evidence type="ECO:0000256" key="3">
    <source>
        <dbReference type="ARBA" id="ARBA00022475"/>
    </source>
</evidence>
<dbReference type="InterPro" id="IPR011701">
    <property type="entry name" value="MFS"/>
</dbReference>
<keyword evidence="3" id="KW-1003">Cell membrane</keyword>
<feature type="transmembrane region" description="Helical" evidence="7">
    <location>
        <begin position="130"/>
        <end position="149"/>
    </location>
</feature>
<comment type="subcellular location">
    <subcellularLocation>
        <location evidence="1">Cell membrane</location>
        <topology evidence="1">Multi-pass membrane protein</topology>
    </subcellularLocation>
</comment>
<dbReference type="PRINTS" id="PR01036">
    <property type="entry name" value="TCRTETB"/>
</dbReference>
<evidence type="ECO:0000313" key="10">
    <source>
        <dbReference type="Proteomes" id="UP000198282"/>
    </source>
</evidence>
<feature type="domain" description="Major facilitator superfamily (MFS) profile" evidence="8">
    <location>
        <begin position="64"/>
        <end position="509"/>
    </location>
</feature>
<evidence type="ECO:0000256" key="2">
    <source>
        <dbReference type="ARBA" id="ARBA00022448"/>
    </source>
</evidence>
<dbReference type="SUPFAM" id="SSF103473">
    <property type="entry name" value="MFS general substrate transporter"/>
    <property type="match status" value="1"/>
</dbReference>
<dbReference type="GO" id="GO:0005886">
    <property type="term" value="C:plasma membrane"/>
    <property type="evidence" value="ECO:0007669"/>
    <property type="project" value="UniProtKB-SubCell"/>
</dbReference>
<dbReference type="EMBL" id="FZOD01000104">
    <property type="protein sequence ID" value="SNT63748.1"/>
    <property type="molecule type" value="Genomic_DNA"/>
</dbReference>
<dbReference type="InterPro" id="IPR036259">
    <property type="entry name" value="MFS_trans_sf"/>
</dbReference>
<keyword evidence="10" id="KW-1185">Reference proteome</keyword>
<evidence type="ECO:0000256" key="4">
    <source>
        <dbReference type="ARBA" id="ARBA00022692"/>
    </source>
</evidence>
<keyword evidence="2" id="KW-0813">Transport</keyword>
<dbReference type="Proteomes" id="UP000198282">
    <property type="component" value="Unassembled WGS sequence"/>
</dbReference>
<feature type="transmembrane region" description="Helical" evidence="7">
    <location>
        <begin position="218"/>
        <end position="238"/>
    </location>
</feature>
<dbReference type="GO" id="GO:0022857">
    <property type="term" value="F:transmembrane transporter activity"/>
    <property type="evidence" value="ECO:0007669"/>
    <property type="project" value="InterPro"/>
</dbReference>
<evidence type="ECO:0000256" key="5">
    <source>
        <dbReference type="ARBA" id="ARBA00022989"/>
    </source>
</evidence>
<organism evidence="9 10">
    <name type="scientific">Streptosporangium subroseum</name>
    <dbReference type="NCBI Taxonomy" id="106412"/>
    <lineage>
        <taxon>Bacteria</taxon>
        <taxon>Bacillati</taxon>
        <taxon>Actinomycetota</taxon>
        <taxon>Actinomycetes</taxon>
        <taxon>Streptosporangiales</taxon>
        <taxon>Streptosporangiaceae</taxon>
        <taxon>Streptosporangium</taxon>
    </lineage>
</organism>
<dbReference type="CDD" id="cd17321">
    <property type="entry name" value="MFS_MMR_MDR_like"/>
    <property type="match status" value="1"/>
</dbReference>
<evidence type="ECO:0000313" key="9">
    <source>
        <dbReference type="EMBL" id="SNT63748.1"/>
    </source>
</evidence>